<keyword evidence="1" id="KW-0812">Transmembrane</keyword>
<keyword evidence="1" id="KW-1133">Transmembrane helix</keyword>
<feature type="domain" description="Helix-hairpin-helix DNA-binding motif class 1" evidence="2">
    <location>
        <begin position="120"/>
        <end position="139"/>
    </location>
</feature>
<reference evidence="3 4" key="1">
    <citation type="submission" date="2017-01" db="EMBL/GenBank/DDBJ databases">
        <title>The cable genome- insights into the physiology and evolution of filamentous bacteria capable of sulfide oxidation via long distance electron transfer.</title>
        <authorList>
            <person name="Schreiber L."/>
            <person name="Bjerg J.T."/>
            <person name="Boggild A."/>
            <person name="Van De Vossenberg J."/>
            <person name="Meysman F."/>
            <person name="Nielsen L.P."/>
            <person name="Schramm A."/>
            <person name="Kjeldsen K.U."/>
        </authorList>
    </citation>
    <scope>NUCLEOTIDE SEQUENCE [LARGE SCALE GENOMIC DNA]</scope>
    <source>
        <strain evidence="3">MCF</strain>
    </source>
</reference>
<dbReference type="InterPro" id="IPR051675">
    <property type="entry name" value="Endo/Exo/Phosphatase_dom_1"/>
</dbReference>
<feature type="transmembrane region" description="Helical" evidence="1">
    <location>
        <begin position="21"/>
        <end position="38"/>
    </location>
</feature>
<evidence type="ECO:0000313" key="4">
    <source>
        <dbReference type="Proteomes" id="UP000287853"/>
    </source>
</evidence>
<organism evidence="3 4">
    <name type="scientific">Candidatus Electrothrix aarhusensis</name>
    <dbReference type="NCBI Taxonomy" id="1859131"/>
    <lineage>
        <taxon>Bacteria</taxon>
        <taxon>Pseudomonadati</taxon>
        <taxon>Thermodesulfobacteriota</taxon>
        <taxon>Desulfobulbia</taxon>
        <taxon>Desulfobulbales</taxon>
        <taxon>Desulfobulbaceae</taxon>
        <taxon>Candidatus Electrothrix</taxon>
    </lineage>
</organism>
<dbReference type="InterPro" id="IPR003583">
    <property type="entry name" value="Hlx-hairpin-Hlx_DNA-bd_motif"/>
</dbReference>
<keyword evidence="1" id="KW-0472">Membrane</keyword>
<dbReference type="EMBL" id="MTKO01000064">
    <property type="protein sequence ID" value="RWX46473.1"/>
    <property type="molecule type" value="Genomic_DNA"/>
</dbReference>
<dbReference type="SMART" id="SM00278">
    <property type="entry name" value="HhH1"/>
    <property type="match status" value="2"/>
</dbReference>
<evidence type="ECO:0000313" key="3">
    <source>
        <dbReference type="EMBL" id="RWX46473.1"/>
    </source>
</evidence>
<sequence>MYRKRGIYFLEKDSTERDLRVPVLLILGAIILAVSWSSPEPELQTSLYYLAPAASPSYEGKAEVVREVVRIPREQANQDALNDLPLDMLAITPDLPCGTAPPELTQLFNLPLPINQADQKSLMLLPGIGPKLAERIITFREGQGPINGPEDLRRIHGIGPKTTARLTPLLCFAPFETTP</sequence>
<protein>
    <submittedName>
        <fullName evidence="3">Helix-hairpin-helix motif-containing protein</fullName>
    </submittedName>
</protein>
<comment type="caution">
    <text evidence="3">The sequence shown here is derived from an EMBL/GenBank/DDBJ whole genome shotgun (WGS) entry which is preliminary data.</text>
</comment>
<evidence type="ECO:0000259" key="2">
    <source>
        <dbReference type="SMART" id="SM00278"/>
    </source>
</evidence>
<dbReference type="GO" id="GO:0003677">
    <property type="term" value="F:DNA binding"/>
    <property type="evidence" value="ECO:0007669"/>
    <property type="project" value="InterPro"/>
</dbReference>
<dbReference type="Pfam" id="PF12836">
    <property type="entry name" value="HHH_3"/>
    <property type="match status" value="1"/>
</dbReference>
<dbReference type="SUPFAM" id="SSF47781">
    <property type="entry name" value="RuvA domain 2-like"/>
    <property type="match status" value="1"/>
</dbReference>
<proteinExistence type="predicted"/>
<dbReference type="Proteomes" id="UP000287853">
    <property type="component" value="Unassembled WGS sequence"/>
</dbReference>
<dbReference type="PANTHER" id="PTHR21180:SF32">
    <property type="entry name" value="ENDONUCLEASE_EXONUCLEASE_PHOSPHATASE FAMILY DOMAIN-CONTAINING PROTEIN 1"/>
    <property type="match status" value="1"/>
</dbReference>
<evidence type="ECO:0000256" key="1">
    <source>
        <dbReference type="SAM" id="Phobius"/>
    </source>
</evidence>
<dbReference type="Gene3D" id="1.10.150.320">
    <property type="entry name" value="Photosystem II 12 kDa extrinsic protein"/>
    <property type="match status" value="1"/>
</dbReference>
<accession>A0A3S3UBS4</accession>
<gene>
    <name evidence="3" type="ORF">H206_00855</name>
</gene>
<dbReference type="PANTHER" id="PTHR21180">
    <property type="entry name" value="ENDONUCLEASE/EXONUCLEASE/PHOSPHATASE FAMILY DOMAIN-CONTAINING PROTEIN 1"/>
    <property type="match status" value="1"/>
</dbReference>
<feature type="domain" description="Helix-hairpin-helix DNA-binding motif class 1" evidence="2">
    <location>
        <begin position="150"/>
        <end position="169"/>
    </location>
</feature>
<dbReference type="AlphaFoldDB" id="A0A3S3UBS4"/>
<name>A0A3S3UBS4_9BACT</name>
<dbReference type="GO" id="GO:0006281">
    <property type="term" value="P:DNA repair"/>
    <property type="evidence" value="ECO:0007669"/>
    <property type="project" value="InterPro"/>
</dbReference>
<dbReference type="InterPro" id="IPR010994">
    <property type="entry name" value="RuvA_2-like"/>
</dbReference>
<keyword evidence="4" id="KW-1185">Reference proteome</keyword>